<dbReference type="InterPro" id="IPR008979">
    <property type="entry name" value="Galactose-bd-like_sf"/>
</dbReference>
<reference evidence="5" key="2">
    <citation type="submission" date="2020-09" db="EMBL/GenBank/DDBJ databases">
        <authorList>
            <person name="Sun Q."/>
            <person name="Ohkuma M."/>
        </authorList>
    </citation>
    <scope>NUCLEOTIDE SEQUENCE</scope>
    <source>
        <strain evidence="5">JCM 4477</strain>
    </source>
</reference>
<dbReference type="Proteomes" id="UP000630718">
    <property type="component" value="Unassembled WGS sequence"/>
</dbReference>
<dbReference type="SUPFAM" id="SSF49899">
    <property type="entry name" value="Concanavalin A-like lectins/glucanases"/>
    <property type="match status" value="2"/>
</dbReference>
<sequence>MVHALLAGAAAVGVSGVLHPVASAADPAPLEVKGVTASADDGNVPANTLDNNLSTRWSAEGDGVSIRYDLGSVRTVGSVSLAWHQGDRRKSTFDVQTSADGSSWTTVVNRKASSGTTLQQQSHDFADTSARYVRIVGHGNTSNDWTSITETDIYGADGGGGDGGGGSCAYPADVLDLTNWYIGLPVGEEESPTNVYQPELATYANDPWFVTSDDCSAVRFRAPVNGVTTSGSSNPRSELREMTNSGKTKASWSSTSGTHTMVIDQAITDVPQERPYVVAGQIHDAEDDVTVFRLEGSKLYITDGDTTHHHLVTDDYELGTRFQAKFEVSDGKTKVYYNGRLQTTLSKDYSGAYFKAGAYTQANCGNSDPCSDDNYGQVKIYDLDVTHGDGGSDGGGDDGGDGDGTEAAERYGWGTPLPVSDEFDYTGAVDPAKWAVPTGDVGGTEGCWEGHAGNGRRCAKNSTVADGMLTMRGEANGDTGWLRQERDAQYGRWEIRSRSRNTGSDGGLYHVLHLIWPSAGNRLENGEYDWVETSDPAAQCLTAFLHYPKSPTDDKERNDLCPLDMTQWHNFAFEWTPDALVGYVDGVEWFRESGGANADRGDIQTMPSGHLNIQLDNFTGSSGLRPAVLEVDWVRTYDIEPSGEDPTDPGGDSPAEVVGVTASPDDGNVPANTLDNDLTTRWSSEGDGAWIRYDLGSVRTVGSVSLAWHQGDTRKNTFDVQLSEDGSSWKTVLARTVSSGSTRAQQEYDFTDAPARYVRIVGHGNTSNDWTSITETDIYGADGGGGDDGGGDGGEPDPVRTVPVADSGALQAAFADARAGDRIVLADGTYTIGKMTGKNATAAAPITVVAKNRGKAVIDDGQLEVANSSYVTFEGLKFTNSSTLKVTSSNNVRLTRNHFRLTEESSLKWVIVQGAGSHHNRIDHNLFEEKHQLGNFITIDGSDTQQSQYDRIDHNRFSDIGPRADNEMEAVRVGWSGISRSSGFTVVESNLFENCDGDPEIVSVKSNDNIVRYNTFRASQGVLSQRHGNRGEFYGNFFLGQGKAGTGGIRVYGQDHKIYNNYFEGLTGSGYDAALQIDGGDVDTSGALSAHWRVYRATVVNNTFVNNVSNIEIGANYSLPPVDSVIADNVVTGSRGKLINEVRKPQNMTYAGNIAWPTGSATLGVSLPAGSVRAVDPLLASDGTLYRIGSGSPAIDTGTGGHAFVTDDMDGQARTGGVDVGADERSSSAVTRAPLTTADVGPGAA</sequence>
<dbReference type="InterPro" id="IPR006626">
    <property type="entry name" value="PbH1"/>
</dbReference>
<dbReference type="GO" id="GO:0004553">
    <property type="term" value="F:hydrolase activity, hydrolyzing O-glycosyl compounds"/>
    <property type="evidence" value="ECO:0007669"/>
    <property type="project" value="InterPro"/>
</dbReference>
<evidence type="ECO:0000259" key="4">
    <source>
        <dbReference type="PROSITE" id="PS51762"/>
    </source>
</evidence>
<evidence type="ECO:0000256" key="1">
    <source>
        <dbReference type="SAM" id="MobiDB-lite"/>
    </source>
</evidence>
<dbReference type="Pfam" id="PF00722">
    <property type="entry name" value="Glyco_hydro_16"/>
    <property type="match status" value="1"/>
</dbReference>
<dbReference type="Pfam" id="PF08787">
    <property type="entry name" value="Alginate_lyase2"/>
    <property type="match status" value="1"/>
</dbReference>
<dbReference type="RefSeq" id="WP_229910588.1">
    <property type="nucleotide sequence ID" value="NZ_BNBI01000014.1"/>
</dbReference>
<feature type="region of interest" description="Disordered" evidence="1">
    <location>
        <begin position="228"/>
        <end position="254"/>
    </location>
</feature>
<dbReference type="Gene3D" id="2.60.120.260">
    <property type="entry name" value="Galactose-binding domain-like"/>
    <property type="match status" value="2"/>
</dbReference>
<protein>
    <submittedName>
        <fullName evidence="5">Uncharacterized protein</fullName>
    </submittedName>
</protein>
<dbReference type="PROSITE" id="PS51762">
    <property type="entry name" value="GH16_2"/>
    <property type="match status" value="1"/>
</dbReference>
<dbReference type="Gene3D" id="2.60.120.200">
    <property type="match status" value="2"/>
</dbReference>
<evidence type="ECO:0000256" key="2">
    <source>
        <dbReference type="SAM" id="SignalP"/>
    </source>
</evidence>
<dbReference type="AlphaFoldDB" id="A0A919ASW5"/>
<dbReference type="InterPro" id="IPR052407">
    <property type="entry name" value="BTB_POZ_domain_cont_9"/>
</dbReference>
<proteinExistence type="predicted"/>
<evidence type="ECO:0000313" key="6">
    <source>
        <dbReference type="Proteomes" id="UP000630718"/>
    </source>
</evidence>
<dbReference type="GO" id="GO:0005737">
    <property type="term" value="C:cytoplasm"/>
    <property type="evidence" value="ECO:0007669"/>
    <property type="project" value="TreeGrafter"/>
</dbReference>
<dbReference type="InterPro" id="IPR000421">
    <property type="entry name" value="FA58C"/>
</dbReference>
<dbReference type="InterPro" id="IPR012334">
    <property type="entry name" value="Pectin_lyas_fold"/>
</dbReference>
<dbReference type="SUPFAM" id="SSF49785">
    <property type="entry name" value="Galactose-binding domain-like"/>
    <property type="match status" value="2"/>
</dbReference>
<dbReference type="PANTHER" id="PTHR46306">
    <property type="entry name" value="BTB/POZ DOMAIN-CONTAINING PROTEIN 9"/>
    <property type="match status" value="1"/>
</dbReference>
<dbReference type="InterPro" id="IPR000757">
    <property type="entry name" value="Beta-glucanase-like"/>
</dbReference>
<dbReference type="SMART" id="SM00710">
    <property type="entry name" value="PbH1"/>
    <property type="match status" value="5"/>
</dbReference>
<dbReference type="InterPro" id="IPR014895">
    <property type="entry name" value="Alginate_lyase_2"/>
</dbReference>
<feature type="region of interest" description="Disordered" evidence="1">
    <location>
        <begin position="776"/>
        <end position="798"/>
    </location>
</feature>
<accession>A0A919ASW5</accession>
<dbReference type="InterPro" id="IPR011050">
    <property type="entry name" value="Pectin_lyase_fold/virulence"/>
</dbReference>
<dbReference type="Pfam" id="PF14592">
    <property type="entry name" value="Chondroitinas_B"/>
    <property type="match status" value="1"/>
</dbReference>
<dbReference type="EMBL" id="BNBI01000014">
    <property type="protein sequence ID" value="GHF24567.1"/>
    <property type="molecule type" value="Genomic_DNA"/>
</dbReference>
<dbReference type="SUPFAM" id="SSF51126">
    <property type="entry name" value="Pectin lyase-like"/>
    <property type="match status" value="1"/>
</dbReference>
<dbReference type="PROSITE" id="PS50022">
    <property type="entry name" value="FA58C_3"/>
    <property type="match status" value="2"/>
</dbReference>
<gene>
    <name evidence="5" type="ORF">GCM10018772_57930</name>
</gene>
<dbReference type="Gene3D" id="2.160.20.10">
    <property type="entry name" value="Single-stranded right-handed beta-helix, Pectin lyase-like"/>
    <property type="match status" value="1"/>
</dbReference>
<feature type="domain" description="GH16" evidence="4">
    <location>
        <begin position="410"/>
        <end position="642"/>
    </location>
</feature>
<evidence type="ECO:0000259" key="3">
    <source>
        <dbReference type="PROSITE" id="PS50022"/>
    </source>
</evidence>
<feature type="chain" id="PRO_5037548354" evidence="2">
    <location>
        <begin position="25"/>
        <end position="1245"/>
    </location>
</feature>
<feature type="signal peptide" evidence="2">
    <location>
        <begin position="1"/>
        <end position="24"/>
    </location>
</feature>
<dbReference type="PANTHER" id="PTHR46306:SF1">
    <property type="entry name" value="BTB_POZ DOMAIN-CONTAINING PROTEIN 9"/>
    <property type="match status" value="1"/>
</dbReference>
<dbReference type="GO" id="GO:0005975">
    <property type="term" value="P:carbohydrate metabolic process"/>
    <property type="evidence" value="ECO:0007669"/>
    <property type="project" value="InterPro"/>
</dbReference>
<dbReference type="Pfam" id="PF00754">
    <property type="entry name" value="F5_F8_type_C"/>
    <property type="match status" value="2"/>
</dbReference>
<feature type="domain" description="F5/8 type C" evidence="3">
    <location>
        <begin position="9"/>
        <end position="156"/>
    </location>
</feature>
<comment type="caution">
    <text evidence="5">The sequence shown here is derived from an EMBL/GenBank/DDBJ whole genome shotgun (WGS) entry which is preliminary data.</text>
</comment>
<name>A0A919ASW5_9ACTN</name>
<dbReference type="InterPro" id="IPR039513">
    <property type="entry name" value="PL-6"/>
</dbReference>
<dbReference type="InterPro" id="IPR013320">
    <property type="entry name" value="ConA-like_dom_sf"/>
</dbReference>
<keyword evidence="2" id="KW-0732">Signal</keyword>
<feature type="compositionally biased region" description="Gly residues" evidence="1">
    <location>
        <begin position="781"/>
        <end position="793"/>
    </location>
</feature>
<dbReference type="CDD" id="cd14251">
    <property type="entry name" value="PL-6"/>
    <property type="match status" value="1"/>
</dbReference>
<feature type="domain" description="F5/8 type C" evidence="3">
    <location>
        <begin position="636"/>
        <end position="781"/>
    </location>
</feature>
<feature type="region of interest" description="Disordered" evidence="1">
    <location>
        <begin position="386"/>
        <end position="409"/>
    </location>
</feature>
<reference evidence="5" key="1">
    <citation type="journal article" date="2014" name="Int. J. Syst. Evol. Microbiol.">
        <title>Complete genome sequence of Corynebacterium casei LMG S-19264T (=DSM 44701T), isolated from a smear-ripened cheese.</title>
        <authorList>
            <consortium name="US DOE Joint Genome Institute (JGI-PGF)"/>
            <person name="Walter F."/>
            <person name="Albersmeier A."/>
            <person name="Kalinowski J."/>
            <person name="Ruckert C."/>
        </authorList>
    </citation>
    <scope>NUCLEOTIDE SEQUENCE</scope>
    <source>
        <strain evidence="5">JCM 4477</strain>
    </source>
</reference>
<dbReference type="CDD" id="cd00413">
    <property type="entry name" value="Glyco_hydrolase_16"/>
    <property type="match status" value="1"/>
</dbReference>
<feature type="compositionally biased region" description="Acidic residues" evidence="1">
    <location>
        <begin position="395"/>
        <end position="406"/>
    </location>
</feature>
<organism evidence="5 6">
    <name type="scientific">Streptomyces fumanus</name>
    <dbReference type="NCBI Taxonomy" id="67302"/>
    <lineage>
        <taxon>Bacteria</taxon>
        <taxon>Bacillati</taxon>
        <taxon>Actinomycetota</taxon>
        <taxon>Actinomycetes</taxon>
        <taxon>Kitasatosporales</taxon>
        <taxon>Streptomycetaceae</taxon>
        <taxon>Streptomyces</taxon>
    </lineage>
</organism>
<keyword evidence="6" id="KW-1185">Reference proteome</keyword>
<evidence type="ECO:0000313" key="5">
    <source>
        <dbReference type="EMBL" id="GHF24567.1"/>
    </source>
</evidence>
<feature type="region of interest" description="Disordered" evidence="1">
    <location>
        <begin position="1210"/>
        <end position="1245"/>
    </location>
</feature>